<evidence type="ECO:0000259" key="10">
    <source>
        <dbReference type="Pfam" id="PF20519"/>
    </source>
</evidence>
<dbReference type="InterPro" id="IPR051223">
    <property type="entry name" value="Polycystin"/>
</dbReference>
<evidence type="ECO:0000259" key="9">
    <source>
        <dbReference type="Pfam" id="PF08016"/>
    </source>
</evidence>
<feature type="transmembrane region" description="Helical" evidence="8">
    <location>
        <begin position="213"/>
        <end position="235"/>
    </location>
</feature>
<dbReference type="PRINTS" id="PR01433">
    <property type="entry name" value="POLYCYSTIN2"/>
</dbReference>
<comment type="subcellular location">
    <subcellularLocation>
        <location evidence="1">Membrane</location>
        <topology evidence="1">Multi-pass membrane protein</topology>
    </subcellularLocation>
</comment>
<evidence type="ECO:0000256" key="2">
    <source>
        <dbReference type="ARBA" id="ARBA00007200"/>
    </source>
</evidence>
<evidence type="ECO:0000256" key="1">
    <source>
        <dbReference type="ARBA" id="ARBA00004141"/>
    </source>
</evidence>
<evidence type="ECO:0000256" key="3">
    <source>
        <dbReference type="ARBA" id="ARBA00022692"/>
    </source>
</evidence>
<keyword evidence="4 8" id="KW-1133">Transmembrane helix</keyword>
<feature type="domain" description="Polycystin cation channel PKD1/PKD2" evidence="9">
    <location>
        <begin position="243"/>
        <end position="333"/>
    </location>
</feature>
<evidence type="ECO:0000256" key="4">
    <source>
        <dbReference type="ARBA" id="ARBA00022989"/>
    </source>
</evidence>
<dbReference type="InterPro" id="IPR003915">
    <property type="entry name" value="PKD_2"/>
</dbReference>
<dbReference type="Pfam" id="PF08016">
    <property type="entry name" value="PKD_channel"/>
    <property type="match status" value="1"/>
</dbReference>
<dbReference type="PANTHER" id="PTHR10877">
    <property type="entry name" value="POLYCYSTIN FAMILY MEMBER"/>
    <property type="match status" value="1"/>
</dbReference>
<keyword evidence="3 8" id="KW-0812">Transmembrane</keyword>
<dbReference type="InterPro" id="IPR013122">
    <property type="entry name" value="PKD1_2_channel"/>
</dbReference>
<dbReference type="PANTHER" id="PTHR10877:SF150">
    <property type="entry name" value="REJ DOMAIN-CONTAINING PROTEIN"/>
    <property type="match status" value="1"/>
</dbReference>
<dbReference type="GO" id="GO:0050982">
    <property type="term" value="P:detection of mechanical stimulus"/>
    <property type="evidence" value="ECO:0007669"/>
    <property type="project" value="TreeGrafter"/>
</dbReference>
<evidence type="ECO:0000256" key="8">
    <source>
        <dbReference type="SAM" id="Phobius"/>
    </source>
</evidence>
<dbReference type="EMBL" id="IAAA01045382">
    <property type="protein sequence ID" value="LAA10426.1"/>
    <property type="molecule type" value="mRNA"/>
</dbReference>
<proteinExistence type="evidence at transcript level"/>
<dbReference type="GO" id="GO:0016020">
    <property type="term" value="C:membrane"/>
    <property type="evidence" value="ECO:0007669"/>
    <property type="project" value="UniProtKB-SubCell"/>
</dbReference>
<feature type="domain" description="Polycystin" evidence="10">
    <location>
        <begin position="32"/>
        <end position="241"/>
    </location>
</feature>
<keyword evidence="5 8" id="KW-0472">Membrane</keyword>
<feature type="transmembrane region" description="Helical" evidence="8">
    <location>
        <begin position="284"/>
        <end position="305"/>
    </location>
</feature>
<keyword evidence="6" id="KW-0325">Glycoprotein</keyword>
<sequence>MILSYGNRDPNSFFIREALINGFIKPGDLWNDFNNVNTEVRFWNWTRHSLIPELFAMEWYNGRPPLGLRLYLDDRNNFKIGYPVLRQVRARTDSCTVPYQVENIIDECAGFGNVINEDDRFYKKFWHSNLTMSSRVPPEYKYMTAKDLNGFPFWGQLDWYGGGGYIVPLVTKRYTDGAKLISKMDHLEKTGWIDKDTRAVFVEFGTYNPQVNLFVVLTIVAEFLPGGGVVPYYHIDPIKLLHYHTGSGLLILLCQIGFILFTIYYTICAFVSACKQGKKYFKEYWNIAEIANILAAYSIIGVEIYKMIITQQILAIFTKTEGTGYINLLEAMLLDEAFC</sequence>
<protein>
    <submittedName>
        <fullName evidence="11">Polycystic kidney disease protein 1-like 2</fullName>
    </submittedName>
</protein>
<dbReference type="Pfam" id="PF20519">
    <property type="entry name" value="Polycystin_dom"/>
    <property type="match status" value="1"/>
</dbReference>
<dbReference type="GO" id="GO:0005509">
    <property type="term" value="F:calcium ion binding"/>
    <property type="evidence" value="ECO:0007669"/>
    <property type="project" value="InterPro"/>
</dbReference>
<evidence type="ECO:0000256" key="6">
    <source>
        <dbReference type="ARBA" id="ARBA00023180"/>
    </source>
</evidence>
<evidence type="ECO:0000313" key="11">
    <source>
        <dbReference type="EMBL" id="LAA10426.1"/>
    </source>
</evidence>
<name>A0A2L2YQP4_PARTP</name>
<feature type="transmembrane region" description="Helical" evidence="8">
    <location>
        <begin position="247"/>
        <end position="272"/>
    </location>
</feature>
<reference evidence="11" key="1">
    <citation type="journal article" date="2016" name="Mol. Ecol. Resour.">
        <title>Evaluation of the impact of RNA preservation methods of spiders for de novo transcriptome assembly.</title>
        <authorList>
            <person name="Kono N."/>
            <person name="Nakamura H."/>
            <person name="Ito Y."/>
            <person name="Tomita M."/>
            <person name="Arakawa K."/>
        </authorList>
    </citation>
    <scope>NUCLEOTIDE SEQUENCE</scope>
    <source>
        <tissue evidence="11">Whole body</tissue>
    </source>
</reference>
<evidence type="ECO:0000256" key="7">
    <source>
        <dbReference type="PIRSR" id="PIRSR603915-2"/>
    </source>
</evidence>
<feature type="disulfide bond" evidence="7">
    <location>
        <begin position="95"/>
        <end position="108"/>
    </location>
</feature>
<dbReference type="AlphaFoldDB" id="A0A2L2YQP4"/>
<dbReference type="InterPro" id="IPR046791">
    <property type="entry name" value="Polycystin_dom"/>
</dbReference>
<dbReference type="GO" id="GO:0005262">
    <property type="term" value="F:calcium channel activity"/>
    <property type="evidence" value="ECO:0007669"/>
    <property type="project" value="TreeGrafter"/>
</dbReference>
<dbReference type="OrthoDB" id="444119at2759"/>
<organism evidence="11">
    <name type="scientific">Parasteatoda tepidariorum</name>
    <name type="common">Common house spider</name>
    <name type="synonym">Achaearanea tepidariorum</name>
    <dbReference type="NCBI Taxonomy" id="114398"/>
    <lineage>
        <taxon>Eukaryota</taxon>
        <taxon>Metazoa</taxon>
        <taxon>Ecdysozoa</taxon>
        <taxon>Arthropoda</taxon>
        <taxon>Chelicerata</taxon>
        <taxon>Arachnida</taxon>
        <taxon>Araneae</taxon>
        <taxon>Araneomorphae</taxon>
        <taxon>Entelegynae</taxon>
        <taxon>Araneoidea</taxon>
        <taxon>Theridiidae</taxon>
        <taxon>Parasteatoda</taxon>
    </lineage>
</organism>
<comment type="similarity">
    <text evidence="2">Belongs to the polycystin family.</text>
</comment>
<accession>A0A2L2YQP4</accession>
<evidence type="ECO:0000256" key="5">
    <source>
        <dbReference type="ARBA" id="ARBA00023136"/>
    </source>
</evidence>